<dbReference type="PANTHER" id="PTHR46485">
    <property type="entry name" value="LIM DOMAIN KINASE 1"/>
    <property type="match status" value="1"/>
</dbReference>
<dbReference type="SUPFAM" id="SSF56112">
    <property type="entry name" value="Protein kinase-like (PK-like)"/>
    <property type="match status" value="1"/>
</dbReference>
<feature type="compositionally biased region" description="Basic and acidic residues" evidence="7">
    <location>
        <begin position="571"/>
        <end position="581"/>
    </location>
</feature>
<dbReference type="EMBL" id="JAWDGP010002858">
    <property type="protein sequence ID" value="KAK3779234.1"/>
    <property type="molecule type" value="Genomic_DNA"/>
</dbReference>
<feature type="transmembrane region" description="Helical" evidence="8">
    <location>
        <begin position="267"/>
        <end position="293"/>
    </location>
</feature>
<dbReference type="InterPro" id="IPR000719">
    <property type="entry name" value="Prot_kinase_dom"/>
</dbReference>
<sequence length="1768" mass="194831">MTSNLTIAALDRGLQDEPTFTLALTVMSAVGLLGCVLGVASKLTFRYVIPVAWKCCLWLIDAACLSLSLGLFLVSRYVAGAEIEVCTAGGFFTLFGVLDLVSSLAITGFTHCLIQSPTKMSQLSSFRWGLFLGIVLPQKAVGLLLSLLPVMPLDYFDRESPYPLACFPIRQEGDKGATFGAILFFITWGILIMGVVLVVVLSVRYWAGPDTRVHASSPSLWQMQKMEQARSLHKFTILEAVLISVVVLLLTVVVYSNSAKQAAPQWVALLALAAFVLVHVVVGVVNFFMWSVLCGDGAGQKKEPHHRLKQLQLIRSDGRGRLRMKATWAAGKGVWRRGLLKVYGPAHIKAWAQEIVVLGLLRKSQSASVLQCLWTSNTNPYYETMTLISGDIVTSDSRLTCLELTSSGTLQELLKSMDVPLPEPCQRTIMHDVAEGLSYLHDQNVLHRNLTSTAIYVKGSVKCFVLRAAVGDFEEAQIYGTLLSGSPNSTMTRKRFFFPDIRSYALVGIEMLASVCECRQSEKQSHRRAVAMKGPHRFSKSKDAAMQSKESSLHWPHTGKDLGHQKSSNEFNRENMNDPNKKLSHGKQYASSAQERVNYNRVMSGVKSEYDSHSDFCANEQKQANVGDNYKAEYNIDQNWKLQMRLKGNGELSGVTEVEKGLERNWDNDSDNDYNPYEDRYNHSQIPGITNVAPPTSFHFPKNSVFRAGSGESAEDLGIIEEEIERAQRVKLVAVKGGHVQGGYVTSRTEDGREIFIPACYTAKSSNATNSGSSGYGSSVGGYSSAPGSSSCSSIPNTRSSSEFNRQVHKTASAATVSSFEDDILEVLPGMTDVEERPKRHSEGMLKELFKAKRDALEEGLIESYEERVRRGELGSKFDDLPDGVVFPKKNKDQHYNLTVEELLTGRRSNVADSQDVSEQHQHEEQQEQQQKEDLQRKEDLQPPTDIQDSKNSSEVAHNNNNIINQTSRKKNVNNTETFVSSKRPMTAAPTTSATSITQRMQRGVNRPLSASNTSFREWNARSSLKRNKARAALKRALNSKGSQGMPHNVNHDRVEEDRSLRIREIEKKYSNRPGSAISPISNINDQFDLIKEDIDNIQKAQTQSQGIVLPTPEQISKGTDMSLAPIMPSSSGLPEVEESFKLHHFKGIKEHVRADNVKEPSSQPTVTRKPSTKSRPAPPPPPNDILSPITIKSISTPTSSNLTKKPVLISSEINTHNVSEYETDTQSVSPHADESFTSVDPASSSKSSSTGNTNTYSNTSSPSDKAAEKIESDMKNIINSSVTSEAHHQMGNTELPPGIRLIDSGFDSASISSEESCLCAAAALEGVDDGDASSPSEVFSQGTCSCACSNCLGSYARGDGRNGSSWTGSQDSESWSNSNSFSSYDANMHRRMLPLKREKDHSACVLAPDEQYPSPSHRSRTGRGNSLHPHITYSPKRNHRRLSHKQGQQTSSASETSSVASRRYRELVKKGVPLRVSVVAVDSGKVDDTLSVDQNPPSAKDDNIQYDEVQSDGHLFNDLQQKGFFERGRLTRPLHFVDSPRSSHFSVDENDENEDEERYQDLSPIPSLEDIIKEIPDETGQFPDETKAFLNRPESEVSIKALQAVLSRTGSTVDEKSAHPGELIIDRIFTHQGPSESMLSTFGLSQNGLDLDVSAIREVAMLPGPGSQNDLAFGVDIIGLLAGMDGRHVTYCHRLSSQLHLVSISDLLPATPQAFEKLRLRLQQTGRVGRIGNQILDTVLACWLYSVPPTSPSVMEQLSDRITETEL</sequence>
<dbReference type="GO" id="GO:0004674">
    <property type="term" value="F:protein serine/threonine kinase activity"/>
    <property type="evidence" value="ECO:0007669"/>
    <property type="project" value="UniProtKB-KW"/>
</dbReference>
<feature type="transmembrane region" description="Helical" evidence="8">
    <location>
        <begin position="235"/>
        <end position="255"/>
    </location>
</feature>
<dbReference type="Pfam" id="PF07714">
    <property type="entry name" value="PK_Tyr_Ser-Thr"/>
    <property type="match status" value="1"/>
</dbReference>
<feature type="compositionally biased region" description="Basic and acidic residues" evidence="7">
    <location>
        <begin position="918"/>
        <end position="941"/>
    </location>
</feature>
<feature type="compositionally biased region" description="Low complexity" evidence="7">
    <location>
        <begin position="781"/>
        <end position="794"/>
    </location>
</feature>
<evidence type="ECO:0000256" key="3">
    <source>
        <dbReference type="ARBA" id="ARBA00022679"/>
    </source>
</evidence>
<dbReference type="PANTHER" id="PTHR46485:SF5">
    <property type="entry name" value="CENTER DIVIDER, ISOFORM A"/>
    <property type="match status" value="1"/>
</dbReference>
<feature type="transmembrane region" description="Helical" evidence="8">
    <location>
        <begin position="57"/>
        <end position="79"/>
    </location>
</feature>
<evidence type="ECO:0000259" key="9">
    <source>
        <dbReference type="PROSITE" id="PS50011"/>
    </source>
</evidence>
<feature type="domain" description="Protein kinase" evidence="9">
    <location>
        <begin position="308"/>
        <end position="597"/>
    </location>
</feature>
<evidence type="ECO:0000256" key="6">
    <source>
        <dbReference type="ARBA" id="ARBA00022840"/>
    </source>
</evidence>
<feature type="region of interest" description="Disordered" evidence="7">
    <location>
        <begin position="1540"/>
        <end position="1561"/>
    </location>
</feature>
<dbReference type="PROSITE" id="PS50011">
    <property type="entry name" value="PROTEIN_KINASE_DOM"/>
    <property type="match status" value="1"/>
</dbReference>
<keyword evidence="3" id="KW-0808">Transferase</keyword>
<keyword evidence="2" id="KW-0723">Serine/threonine-protein kinase</keyword>
<dbReference type="GO" id="GO:0005524">
    <property type="term" value="F:ATP binding"/>
    <property type="evidence" value="ECO:0007669"/>
    <property type="project" value="UniProtKB-KW"/>
</dbReference>
<feature type="transmembrane region" description="Helical" evidence="8">
    <location>
        <begin position="177"/>
        <end position="203"/>
    </location>
</feature>
<dbReference type="GO" id="GO:0005634">
    <property type="term" value="C:nucleus"/>
    <property type="evidence" value="ECO:0007669"/>
    <property type="project" value="TreeGrafter"/>
</dbReference>
<gene>
    <name evidence="10" type="ORF">RRG08_025522</name>
</gene>
<evidence type="ECO:0000256" key="8">
    <source>
        <dbReference type="SAM" id="Phobius"/>
    </source>
</evidence>
<feature type="region of interest" description="Disordered" evidence="7">
    <location>
        <begin position="907"/>
        <end position="998"/>
    </location>
</feature>
<comment type="similarity">
    <text evidence="1">Belongs to the protein kinase superfamily. TKL Ser/Thr protein kinase family.</text>
</comment>
<feature type="compositionally biased region" description="Low complexity" evidence="7">
    <location>
        <begin position="1370"/>
        <end position="1380"/>
    </location>
</feature>
<feature type="compositionally biased region" description="Acidic residues" evidence="7">
    <location>
        <begin position="1549"/>
        <end position="1559"/>
    </location>
</feature>
<dbReference type="InterPro" id="IPR050940">
    <property type="entry name" value="Actin_reg-Ser/Thr_kinase"/>
</dbReference>
<feature type="region of interest" description="Disordered" evidence="7">
    <location>
        <begin position="1407"/>
        <end position="1463"/>
    </location>
</feature>
<comment type="caution">
    <text evidence="10">The sequence shown here is derived from an EMBL/GenBank/DDBJ whole genome shotgun (WGS) entry which is preliminary data.</text>
</comment>
<feature type="compositionally biased region" description="Basic residues" evidence="7">
    <location>
        <begin position="527"/>
        <end position="539"/>
    </location>
</feature>
<feature type="compositionally biased region" description="Low complexity" evidence="7">
    <location>
        <begin position="1451"/>
        <end position="1462"/>
    </location>
</feature>
<keyword evidence="4" id="KW-0547">Nucleotide-binding</keyword>
<feature type="compositionally biased region" description="Polar residues" evidence="7">
    <location>
        <begin position="907"/>
        <end position="917"/>
    </location>
</feature>
<evidence type="ECO:0000256" key="5">
    <source>
        <dbReference type="ARBA" id="ARBA00022777"/>
    </source>
</evidence>
<accession>A0AAE1DQL0</accession>
<feature type="region of interest" description="Disordered" evidence="7">
    <location>
        <begin position="527"/>
        <end position="593"/>
    </location>
</feature>
<keyword evidence="5" id="KW-0418">Kinase</keyword>
<evidence type="ECO:0000256" key="1">
    <source>
        <dbReference type="ARBA" id="ARBA00005843"/>
    </source>
</evidence>
<keyword evidence="11" id="KW-1185">Reference proteome</keyword>
<feature type="region of interest" description="Disordered" evidence="7">
    <location>
        <begin position="1221"/>
        <end position="1269"/>
    </location>
</feature>
<feature type="region of interest" description="Disordered" evidence="7">
    <location>
        <begin position="1361"/>
        <end position="1380"/>
    </location>
</feature>
<feature type="transmembrane region" description="Helical" evidence="8">
    <location>
        <begin position="20"/>
        <end position="45"/>
    </location>
</feature>
<evidence type="ECO:0000313" key="11">
    <source>
        <dbReference type="Proteomes" id="UP001283361"/>
    </source>
</evidence>
<evidence type="ECO:0000256" key="7">
    <source>
        <dbReference type="SAM" id="MobiDB-lite"/>
    </source>
</evidence>
<dbReference type="GO" id="GO:0005737">
    <property type="term" value="C:cytoplasm"/>
    <property type="evidence" value="ECO:0007669"/>
    <property type="project" value="TreeGrafter"/>
</dbReference>
<feature type="compositionally biased region" description="Polar residues" evidence="7">
    <location>
        <begin position="945"/>
        <end position="981"/>
    </location>
</feature>
<dbReference type="GO" id="GO:0030036">
    <property type="term" value="P:actin cytoskeleton organization"/>
    <property type="evidence" value="ECO:0007669"/>
    <property type="project" value="TreeGrafter"/>
</dbReference>
<reference evidence="10" key="1">
    <citation type="journal article" date="2023" name="G3 (Bethesda)">
        <title>A reference genome for the long-term kleptoplast-retaining sea slug Elysia crispata morphotype clarki.</title>
        <authorList>
            <person name="Eastman K.E."/>
            <person name="Pendleton A.L."/>
            <person name="Shaikh M.A."/>
            <person name="Suttiyut T."/>
            <person name="Ogas R."/>
            <person name="Tomko P."/>
            <person name="Gavelis G."/>
            <person name="Widhalm J.R."/>
            <person name="Wisecaver J.H."/>
        </authorList>
    </citation>
    <scope>NUCLEOTIDE SEQUENCE</scope>
    <source>
        <strain evidence="10">ECLA1</strain>
    </source>
</reference>
<dbReference type="Proteomes" id="UP001283361">
    <property type="component" value="Unassembled WGS sequence"/>
</dbReference>
<feature type="compositionally biased region" description="Polar residues" evidence="7">
    <location>
        <begin position="795"/>
        <end position="805"/>
    </location>
</feature>
<feature type="compositionally biased region" description="Low complexity" evidence="7">
    <location>
        <begin position="987"/>
        <end position="998"/>
    </location>
</feature>
<dbReference type="Gene3D" id="1.10.510.10">
    <property type="entry name" value="Transferase(Phosphotransferase) domain 1"/>
    <property type="match status" value="1"/>
</dbReference>
<feature type="compositionally biased region" description="Low complexity" evidence="7">
    <location>
        <begin position="1244"/>
        <end position="1264"/>
    </location>
</feature>
<feature type="compositionally biased region" description="Polar residues" evidence="7">
    <location>
        <begin position="1160"/>
        <end position="1170"/>
    </location>
</feature>
<feature type="transmembrane region" description="Helical" evidence="8">
    <location>
        <begin position="126"/>
        <end position="148"/>
    </location>
</feature>
<organism evidence="10 11">
    <name type="scientific">Elysia crispata</name>
    <name type="common">lettuce slug</name>
    <dbReference type="NCBI Taxonomy" id="231223"/>
    <lineage>
        <taxon>Eukaryota</taxon>
        <taxon>Metazoa</taxon>
        <taxon>Spiralia</taxon>
        <taxon>Lophotrochozoa</taxon>
        <taxon>Mollusca</taxon>
        <taxon>Gastropoda</taxon>
        <taxon>Heterobranchia</taxon>
        <taxon>Euthyneura</taxon>
        <taxon>Panpulmonata</taxon>
        <taxon>Sacoglossa</taxon>
        <taxon>Placobranchoidea</taxon>
        <taxon>Plakobranchidae</taxon>
        <taxon>Elysia</taxon>
    </lineage>
</organism>
<protein>
    <recommendedName>
        <fullName evidence="9">Protein kinase domain-containing protein</fullName>
    </recommendedName>
</protein>
<feature type="compositionally biased region" description="Polar residues" evidence="7">
    <location>
        <begin position="1221"/>
        <end position="1243"/>
    </location>
</feature>
<name>A0AAE1DQL0_9GAST</name>
<feature type="transmembrane region" description="Helical" evidence="8">
    <location>
        <begin position="91"/>
        <end position="114"/>
    </location>
</feature>
<feature type="region of interest" description="Disordered" evidence="7">
    <location>
        <begin position="767"/>
        <end position="807"/>
    </location>
</feature>
<keyword evidence="8" id="KW-0472">Membrane</keyword>
<proteinExistence type="inferred from homology"/>
<dbReference type="InterPro" id="IPR001245">
    <property type="entry name" value="Ser-Thr/Tyr_kinase_cat_dom"/>
</dbReference>
<dbReference type="InterPro" id="IPR011009">
    <property type="entry name" value="Kinase-like_dom_sf"/>
</dbReference>
<evidence type="ECO:0000313" key="10">
    <source>
        <dbReference type="EMBL" id="KAK3779234.1"/>
    </source>
</evidence>
<keyword evidence="6" id="KW-0067">ATP-binding</keyword>
<evidence type="ECO:0000256" key="2">
    <source>
        <dbReference type="ARBA" id="ARBA00022527"/>
    </source>
</evidence>
<feature type="region of interest" description="Disordered" evidence="7">
    <location>
        <begin position="1152"/>
        <end position="1190"/>
    </location>
</feature>
<keyword evidence="8" id="KW-1133">Transmembrane helix</keyword>
<keyword evidence="8" id="KW-0812">Transmembrane</keyword>
<evidence type="ECO:0000256" key="4">
    <source>
        <dbReference type="ARBA" id="ARBA00022741"/>
    </source>
</evidence>